<dbReference type="PANTHER" id="PTHR10887">
    <property type="entry name" value="DNA2/NAM7 HELICASE FAMILY"/>
    <property type="match status" value="1"/>
</dbReference>
<accession>Q8K2R9</accession>
<keyword evidence="3" id="KW-0479">Metal-binding</keyword>
<evidence type="ECO:0000256" key="18">
    <source>
        <dbReference type="ARBA" id="ARBA00083828"/>
    </source>
</evidence>
<sequence length="237" mass="26786">MGHKPVLLRTQYRCHPAISAIANDLFYEGSLVNGISERERGPVLEWLPTLCFYNVTGAEQVERENSFVNVAEATFTLKLIQSLMASGIESCMIGVITLYKSQMYKICNLLSAVDVGHPDVKAVQVSTVDAFQGAEKEITILSCVRTRQVGFIDSEKRMNVALTRGRRHLLIVGSLSCLRKNRLWGRVIQHCEGREDGLQHASQCEPQLDHLLKDYLEKQAEEKQKKKEKEKSKDKSH</sequence>
<proteinExistence type="evidence at transcript level"/>
<dbReference type="Pfam" id="PF13087">
    <property type="entry name" value="AAA_12"/>
    <property type="match status" value="1"/>
</dbReference>
<evidence type="ECO:0000256" key="8">
    <source>
        <dbReference type="ARBA" id="ARBA00022806"/>
    </source>
</evidence>
<dbReference type="MGI" id="MGI:1918893">
    <property type="gene designation" value="Zgrf1"/>
</dbReference>
<comment type="catalytic activity">
    <reaction evidence="15">
        <text>ATP + H2O = ADP + phosphate + H(+)</text>
        <dbReference type="Rhea" id="RHEA:13065"/>
        <dbReference type="ChEBI" id="CHEBI:15377"/>
        <dbReference type="ChEBI" id="CHEBI:15378"/>
        <dbReference type="ChEBI" id="CHEBI:30616"/>
        <dbReference type="ChEBI" id="CHEBI:43474"/>
        <dbReference type="ChEBI" id="CHEBI:456216"/>
        <dbReference type="EC" id="5.6.2.3"/>
    </reaction>
</comment>
<dbReference type="InterPro" id="IPR047187">
    <property type="entry name" value="SF1_C_Upf1"/>
</dbReference>
<keyword evidence="6" id="KW-0863">Zinc-finger</keyword>
<dbReference type="GO" id="GO:0016787">
    <property type="term" value="F:hydrolase activity"/>
    <property type="evidence" value="ECO:0007669"/>
    <property type="project" value="UniProtKB-KW"/>
</dbReference>
<keyword evidence="2" id="KW-0597">Phosphoprotein</keyword>
<dbReference type="InterPro" id="IPR027417">
    <property type="entry name" value="P-loop_NTPase"/>
</dbReference>
<keyword evidence="7" id="KW-0378">Hydrolase</keyword>
<evidence type="ECO:0000256" key="2">
    <source>
        <dbReference type="ARBA" id="ARBA00022553"/>
    </source>
</evidence>
<feature type="domain" description="DNA2/NAM7 helicase-like C-terminal" evidence="19">
    <location>
        <begin position="3"/>
        <end position="174"/>
    </location>
</feature>
<dbReference type="GO" id="GO:0005634">
    <property type="term" value="C:nucleus"/>
    <property type="evidence" value="ECO:0007669"/>
    <property type="project" value="UniProtKB-SubCell"/>
</dbReference>
<organism evidence="20">
    <name type="scientific">Mus musculus</name>
    <name type="common">Mouse</name>
    <dbReference type="NCBI Taxonomy" id="10090"/>
    <lineage>
        <taxon>Eukaryota</taxon>
        <taxon>Metazoa</taxon>
        <taxon>Chordata</taxon>
        <taxon>Craniata</taxon>
        <taxon>Vertebrata</taxon>
        <taxon>Euteleostomi</taxon>
        <taxon>Mammalia</taxon>
        <taxon>Eutheria</taxon>
        <taxon>Euarchontoglires</taxon>
        <taxon>Glires</taxon>
        <taxon>Rodentia</taxon>
        <taxon>Myomorpha</taxon>
        <taxon>Muroidea</taxon>
        <taxon>Muridae</taxon>
        <taxon>Murinae</taxon>
        <taxon>Mus</taxon>
        <taxon>Mus</taxon>
    </lineage>
</organism>
<keyword evidence="8" id="KW-0347">Helicase</keyword>
<keyword evidence="5" id="KW-0227">DNA damage</keyword>
<dbReference type="GO" id="GO:0008270">
    <property type="term" value="F:zinc ion binding"/>
    <property type="evidence" value="ECO:0007669"/>
    <property type="project" value="UniProtKB-KW"/>
</dbReference>
<protein>
    <recommendedName>
        <fullName evidence="17">5'-3' DNA helicase ZGRF1</fullName>
        <ecNumber evidence="14">5.6.2.3</ecNumber>
    </recommendedName>
    <alternativeName>
        <fullName evidence="18">GRF-type zinc finger domain-containing protein 1</fullName>
    </alternativeName>
</protein>
<evidence type="ECO:0000256" key="13">
    <source>
        <dbReference type="ARBA" id="ARBA00023242"/>
    </source>
</evidence>
<dbReference type="FunFam" id="3.40.50.300:FF:001087">
    <property type="entry name" value="ZGRF1 isoform 9"/>
    <property type="match status" value="1"/>
</dbReference>
<dbReference type="GO" id="GO:0005524">
    <property type="term" value="F:ATP binding"/>
    <property type="evidence" value="ECO:0007669"/>
    <property type="project" value="UniProtKB-KW"/>
</dbReference>
<keyword evidence="11" id="KW-0234">DNA repair</keyword>
<evidence type="ECO:0000256" key="10">
    <source>
        <dbReference type="ARBA" id="ARBA00022840"/>
    </source>
</evidence>
<keyword evidence="12" id="KW-0413">Isomerase</keyword>
<evidence type="ECO:0000256" key="9">
    <source>
        <dbReference type="ARBA" id="ARBA00022833"/>
    </source>
</evidence>
<keyword evidence="13" id="KW-0539">Nucleus</keyword>
<dbReference type="GO" id="GO:0043139">
    <property type="term" value="F:5'-3' DNA helicase activity"/>
    <property type="evidence" value="ECO:0007669"/>
    <property type="project" value="UniProtKB-EC"/>
</dbReference>
<evidence type="ECO:0000256" key="6">
    <source>
        <dbReference type="ARBA" id="ARBA00022771"/>
    </source>
</evidence>
<evidence type="ECO:0000313" key="20">
    <source>
        <dbReference type="EMBL" id="AAH30185.1"/>
    </source>
</evidence>
<evidence type="ECO:0000256" key="4">
    <source>
        <dbReference type="ARBA" id="ARBA00022741"/>
    </source>
</evidence>
<dbReference type="Gene3D" id="3.40.50.300">
    <property type="entry name" value="P-loop containing nucleotide triphosphate hydrolases"/>
    <property type="match status" value="1"/>
</dbReference>
<dbReference type="CDD" id="cd18808">
    <property type="entry name" value="SF1_C_Upf1"/>
    <property type="match status" value="1"/>
</dbReference>
<comment type="subunit">
    <text evidence="16">Interacts with DNA repair protein RAD51; the interaction promotes RAD51 strand exchange activity. Also interacts with DNA repair proteins EXO1 and BRCA1; the interactions are increased following DNA damage induction.</text>
</comment>
<evidence type="ECO:0000256" key="17">
    <source>
        <dbReference type="ARBA" id="ARBA00072540"/>
    </source>
</evidence>
<dbReference type="GO" id="GO:0006281">
    <property type="term" value="P:DNA repair"/>
    <property type="evidence" value="ECO:0007669"/>
    <property type="project" value="UniProtKB-KW"/>
</dbReference>
<dbReference type="EMBL" id="BC030185">
    <property type="protein sequence ID" value="AAH30185.1"/>
    <property type="molecule type" value="mRNA"/>
</dbReference>
<evidence type="ECO:0000256" key="7">
    <source>
        <dbReference type="ARBA" id="ARBA00022801"/>
    </source>
</evidence>
<evidence type="ECO:0000256" key="11">
    <source>
        <dbReference type="ARBA" id="ARBA00023204"/>
    </source>
</evidence>
<dbReference type="AlphaFoldDB" id="Q8K2R9"/>
<comment type="subcellular location">
    <subcellularLocation>
        <location evidence="1">Nucleus</location>
    </subcellularLocation>
</comment>
<evidence type="ECO:0000259" key="19">
    <source>
        <dbReference type="Pfam" id="PF13087"/>
    </source>
</evidence>
<gene>
    <name evidence="21" type="primary">Zgrf1</name>
    <name evidence="20" type="synonym">4930422G04Rik</name>
</gene>
<dbReference type="EC" id="5.6.2.3" evidence="14"/>
<dbReference type="PANTHER" id="PTHR10887:SF531">
    <property type="entry name" value="PROTEIN ZGRF1"/>
    <property type="match status" value="1"/>
</dbReference>
<evidence type="ECO:0000313" key="21">
    <source>
        <dbReference type="MGI" id="MGI:1918893"/>
    </source>
</evidence>
<keyword evidence="4" id="KW-0547">Nucleotide-binding</keyword>
<evidence type="ECO:0000256" key="1">
    <source>
        <dbReference type="ARBA" id="ARBA00004123"/>
    </source>
</evidence>
<evidence type="ECO:0000256" key="14">
    <source>
        <dbReference type="ARBA" id="ARBA00044969"/>
    </source>
</evidence>
<dbReference type="InterPro" id="IPR041679">
    <property type="entry name" value="DNA2/NAM7-like_C"/>
</dbReference>
<dbReference type="InterPro" id="IPR045055">
    <property type="entry name" value="DNA2/NAM7-like"/>
</dbReference>
<keyword evidence="9" id="KW-0862">Zinc</keyword>
<evidence type="ECO:0000256" key="15">
    <source>
        <dbReference type="ARBA" id="ARBA00048954"/>
    </source>
</evidence>
<dbReference type="AGR" id="MGI:1918893"/>
<evidence type="ECO:0000256" key="12">
    <source>
        <dbReference type="ARBA" id="ARBA00023235"/>
    </source>
</evidence>
<reference evidence="20" key="1">
    <citation type="journal article" date="2004" name="Genome Res.">
        <title>The status, quality, and expansion of the NIH full-length cDNA project: the Mammalian Gene Collection (MGC).</title>
        <authorList>
            <consortium name="The MGC Project Team"/>
            <person name="Gerhard D.S."/>
            <person name="Wagner L."/>
            <person name="Feingold E.A."/>
            <person name="Shenmen C.M."/>
            <person name="Grouse L.H."/>
            <person name="Schuler G."/>
            <person name="Klein S.L."/>
            <person name="Old S."/>
            <person name="Rasooly R."/>
            <person name="Good P."/>
            <person name="Guyer M."/>
            <person name="Peck A.M."/>
            <person name="Derge J.G."/>
            <person name="Lipman D."/>
            <person name="Collins F.S."/>
            <person name="Jang W."/>
            <person name="Sherry S."/>
            <person name="Feolo M."/>
            <person name="Misquitta L."/>
            <person name="Lee E."/>
            <person name="Rotmistrovsky K."/>
            <person name="Greenhut S.F."/>
            <person name="Schaefer C.F."/>
            <person name="Buetow K."/>
            <person name="Bonner T.I."/>
            <person name="Haussler D."/>
            <person name="Kent J."/>
            <person name="Kiekhaus M."/>
            <person name="Furey T."/>
            <person name="Brent M."/>
            <person name="Prange C."/>
            <person name="Schreiber K."/>
            <person name="Shapiro N."/>
            <person name="Bhat N.K."/>
            <person name="Hopkins R.F."/>
            <person name="Hsie F."/>
            <person name="Driscoll T."/>
            <person name="Soares M.B."/>
            <person name="Casavant T.L."/>
            <person name="Scheetz T.E."/>
            <person name="Brown-stein M.J."/>
            <person name="Usdin T.B."/>
            <person name="Toshiyuki S."/>
            <person name="Carninci P."/>
            <person name="Piao Y."/>
            <person name="Dudekula D.B."/>
            <person name="Ko M.S."/>
            <person name="Kawakami K."/>
            <person name="Suzuki Y."/>
            <person name="Sugano S."/>
            <person name="Gruber C.E."/>
            <person name="Smith M.R."/>
            <person name="Simmons B."/>
            <person name="Moore T."/>
            <person name="Waterman R."/>
            <person name="Johnson S.L."/>
            <person name="Ruan Y."/>
            <person name="Wei C.L."/>
            <person name="Mathavan S."/>
            <person name="Gunaratne P.H."/>
            <person name="Wu J."/>
            <person name="Garcia A.M."/>
            <person name="Hulyk S.W."/>
            <person name="Fuh E."/>
            <person name="Yuan Y."/>
            <person name="Sneed A."/>
            <person name="Kowis C."/>
            <person name="Hodgson A."/>
            <person name="Muzny D.M."/>
            <person name="McPherson J."/>
            <person name="Gibbs R.A."/>
            <person name="Fahey J."/>
            <person name="Helton E."/>
            <person name="Ketteman M."/>
            <person name="Madan A."/>
            <person name="Rodrigues S."/>
            <person name="Sanchez A."/>
            <person name="Whiting M."/>
            <person name="Madari A."/>
            <person name="Young A.C."/>
            <person name="Wetherby K.D."/>
            <person name="Granite S.J."/>
            <person name="Kwong P.N."/>
            <person name="Brinkley C.P."/>
            <person name="Pearson R.L."/>
            <person name="Bouffard G.G."/>
            <person name="Blakesly R.W."/>
            <person name="Green E.D."/>
            <person name="Dickson M.C."/>
            <person name="Rodriguez A.C."/>
            <person name="Grimwood J."/>
            <person name="Schmutz J."/>
            <person name="Myers R.M."/>
            <person name="Butterfield Y.S."/>
            <person name="Griffith M."/>
            <person name="Griffith O.L."/>
            <person name="Krzywinski M.I."/>
            <person name="Liao N."/>
            <person name="Morin R."/>
            <person name="Morrin R."/>
            <person name="Palmquist D."/>
            <person name="Petrescu A.S."/>
            <person name="Skalska U."/>
            <person name="Smailus D.E."/>
            <person name="Stott J.M."/>
            <person name="Schnerch A."/>
            <person name="Schein J.E."/>
            <person name="Jones S.J."/>
            <person name="Holt R.A."/>
            <person name="Baross A."/>
            <person name="Marra M.A."/>
            <person name="Clifton S."/>
            <person name="Makowski K.A."/>
            <person name="Bosak S."/>
            <person name="Malek J."/>
        </authorList>
    </citation>
    <scope>NUCLEOTIDE SEQUENCE [LARGE SCALE MRNA]</scope>
    <source>
        <strain evidence="20">Czech II</strain>
        <tissue evidence="20">Mammary tumor metastatized to lung. Tumor arose spontaneously</tissue>
    </source>
</reference>
<keyword evidence="10" id="KW-0067">ATP-binding</keyword>
<dbReference type="SUPFAM" id="SSF52540">
    <property type="entry name" value="P-loop containing nucleoside triphosphate hydrolases"/>
    <property type="match status" value="1"/>
</dbReference>
<evidence type="ECO:0000256" key="16">
    <source>
        <dbReference type="ARBA" id="ARBA00066212"/>
    </source>
</evidence>
<evidence type="ECO:0000256" key="3">
    <source>
        <dbReference type="ARBA" id="ARBA00022723"/>
    </source>
</evidence>
<name>Q8K2R9_MOUSE</name>
<evidence type="ECO:0000256" key="5">
    <source>
        <dbReference type="ARBA" id="ARBA00022763"/>
    </source>
</evidence>